<dbReference type="RefSeq" id="WP_377029486.1">
    <property type="nucleotide sequence ID" value="NZ_JBHOMY010000022.1"/>
</dbReference>
<dbReference type="InterPro" id="IPR007016">
    <property type="entry name" value="O-antigen_ligase-rel_domated"/>
</dbReference>
<feature type="transmembrane region" description="Helical" evidence="5">
    <location>
        <begin position="318"/>
        <end position="340"/>
    </location>
</feature>
<evidence type="ECO:0000256" key="4">
    <source>
        <dbReference type="ARBA" id="ARBA00023136"/>
    </source>
</evidence>
<feature type="domain" description="O-antigen ligase-related" evidence="6">
    <location>
        <begin position="206"/>
        <end position="331"/>
    </location>
</feature>
<gene>
    <name evidence="7" type="ORF">ACETIH_09265</name>
</gene>
<evidence type="ECO:0000256" key="1">
    <source>
        <dbReference type="ARBA" id="ARBA00004141"/>
    </source>
</evidence>
<evidence type="ECO:0000256" key="5">
    <source>
        <dbReference type="SAM" id="Phobius"/>
    </source>
</evidence>
<keyword evidence="8" id="KW-1185">Reference proteome</keyword>
<evidence type="ECO:0000313" key="7">
    <source>
        <dbReference type="EMBL" id="MFC1456904.1"/>
    </source>
</evidence>
<proteinExistence type="predicted"/>
<dbReference type="Pfam" id="PF04932">
    <property type="entry name" value="Wzy_C"/>
    <property type="match status" value="1"/>
</dbReference>
<feature type="transmembrane region" description="Helical" evidence="5">
    <location>
        <begin position="375"/>
        <end position="394"/>
    </location>
</feature>
<keyword evidence="4 5" id="KW-0472">Membrane</keyword>
<dbReference type="PANTHER" id="PTHR37422">
    <property type="entry name" value="TEICHURONIC ACID BIOSYNTHESIS PROTEIN TUAE"/>
    <property type="match status" value="1"/>
</dbReference>
<feature type="transmembrane region" description="Helical" evidence="5">
    <location>
        <begin position="77"/>
        <end position="97"/>
    </location>
</feature>
<evidence type="ECO:0000256" key="2">
    <source>
        <dbReference type="ARBA" id="ARBA00022692"/>
    </source>
</evidence>
<comment type="caution">
    <text evidence="7">The sequence shown here is derived from an EMBL/GenBank/DDBJ whole genome shotgun (WGS) entry which is preliminary data.</text>
</comment>
<dbReference type="PANTHER" id="PTHR37422:SF13">
    <property type="entry name" value="LIPOPOLYSACCHARIDE BIOSYNTHESIS PROTEIN PA4999-RELATED"/>
    <property type="match status" value="1"/>
</dbReference>
<name>A0ABV6Y6M1_9HYPH</name>
<feature type="transmembrane region" description="Helical" evidence="5">
    <location>
        <begin position="242"/>
        <end position="260"/>
    </location>
</feature>
<keyword evidence="7" id="KW-0436">Ligase</keyword>
<feature type="transmembrane region" description="Helical" evidence="5">
    <location>
        <begin position="25"/>
        <end position="43"/>
    </location>
</feature>
<organism evidence="7 8">
    <name type="scientific">Microvirga arabica</name>
    <dbReference type="NCBI Taxonomy" id="1128671"/>
    <lineage>
        <taxon>Bacteria</taxon>
        <taxon>Pseudomonadati</taxon>
        <taxon>Pseudomonadota</taxon>
        <taxon>Alphaproteobacteria</taxon>
        <taxon>Hyphomicrobiales</taxon>
        <taxon>Methylobacteriaceae</taxon>
        <taxon>Microvirga</taxon>
    </lineage>
</organism>
<accession>A0ABV6Y6M1</accession>
<keyword evidence="2 5" id="KW-0812">Transmembrane</keyword>
<feature type="transmembrane region" description="Helical" evidence="5">
    <location>
        <begin position="131"/>
        <end position="151"/>
    </location>
</feature>
<evidence type="ECO:0000313" key="8">
    <source>
        <dbReference type="Proteomes" id="UP001593940"/>
    </source>
</evidence>
<feature type="transmembrane region" description="Helical" evidence="5">
    <location>
        <begin position="198"/>
        <end position="214"/>
    </location>
</feature>
<feature type="transmembrane region" description="Helical" evidence="5">
    <location>
        <begin position="109"/>
        <end position="126"/>
    </location>
</feature>
<dbReference type="GO" id="GO:0016874">
    <property type="term" value="F:ligase activity"/>
    <property type="evidence" value="ECO:0007669"/>
    <property type="project" value="UniProtKB-KW"/>
</dbReference>
<feature type="transmembrane region" description="Helical" evidence="5">
    <location>
        <begin position="220"/>
        <end position="235"/>
    </location>
</feature>
<feature type="transmembrane region" description="Helical" evidence="5">
    <location>
        <begin position="49"/>
        <end position="70"/>
    </location>
</feature>
<comment type="subcellular location">
    <subcellularLocation>
        <location evidence="1">Membrane</location>
        <topology evidence="1">Multi-pass membrane protein</topology>
    </subcellularLocation>
</comment>
<keyword evidence="3 5" id="KW-1133">Transmembrane helix</keyword>
<evidence type="ECO:0000259" key="6">
    <source>
        <dbReference type="Pfam" id="PF04932"/>
    </source>
</evidence>
<sequence>MTFDTSRLTVSTSLVRKHLADRGRLHVLSAAAFVLFVVAIFFARGGKAPGLSVSPIFAGALLAFASGAAAQTLRKNLWLWLSLSFLVAWQAAGALFGDMPRSVDDLSKIGLLAAFFLFAVQTSRVLSTRQILWIIAGIGAASAFLSIIVHVLKAPDLMDRMIPLGRGGNPIPGAGALASALIATVALWLEEKSRDRRTIVTLLMLAVPLVTGLVLTQSRGPLVALCLALPLALLFERRGQLVVLMACLASWLIVTGLVIFEPTIKAIICGDNSDWCRPSNRNQVWELVRDQIALHPILGSGPEFRFPYEWLSHAHNGLFGIALYFGLGGLVASGLMIAGYARCLARGTDDTLRFFGLASLIFSFGYMGADLPNPFAFFNTHYLFMWFPILLVLARDRSSFNVKAMSAAPVPGTAQRI</sequence>
<feature type="transmembrane region" description="Helical" evidence="5">
    <location>
        <begin position="171"/>
        <end position="189"/>
    </location>
</feature>
<evidence type="ECO:0000256" key="3">
    <source>
        <dbReference type="ARBA" id="ARBA00022989"/>
    </source>
</evidence>
<dbReference type="Proteomes" id="UP001593940">
    <property type="component" value="Unassembled WGS sequence"/>
</dbReference>
<protein>
    <submittedName>
        <fullName evidence="7">O-antigen ligase family protein</fullName>
    </submittedName>
</protein>
<dbReference type="EMBL" id="JBHOMY010000022">
    <property type="protein sequence ID" value="MFC1456904.1"/>
    <property type="molecule type" value="Genomic_DNA"/>
</dbReference>
<reference evidence="7 8" key="1">
    <citation type="submission" date="2024-09" db="EMBL/GenBank/DDBJ databases">
        <title>Nodulacao em especies de Leguminosae Basais da Amazonia e Caracterizacao dos Rizobios e Bacterias Associadas aos Nodulos.</title>
        <authorList>
            <person name="Jambeiro I.C.A."/>
            <person name="Lopes I.S."/>
            <person name="Aguiar E.R.G.R."/>
            <person name="Santos A.F.J."/>
            <person name="Dos Santos J.M.F."/>
            <person name="Gross E."/>
        </authorList>
    </citation>
    <scope>NUCLEOTIDE SEQUENCE [LARGE SCALE GENOMIC DNA]</scope>
    <source>
        <strain evidence="7 8">BRUESC1165</strain>
    </source>
</reference>
<dbReference type="InterPro" id="IPR051533">
    <property type="entry name" value="WaaL-like"/>
</dbReference>
<feature type="transmembrane region" description="Helical" evidence="5">
    <location>
        <begin position="352"/>
        <end position="369"/>
    </location>
</feature>